<protein>
    <submittedName>
        <fullName evidence="1">Uncharacterized protein</fullName>
    </submittedName>
</protein>
<organism evidence="1 2">
    <name type="scientific">Nelumbo nucifera</name>
    <name type="common">Sacred lotus</name>
    <dbReference type="NCBI Taxonomy" id="4432"/>
    <lineage>
        <taxon>Eukaryota</taxon>
        <taxon>Viridiplantae</taxon>
        <taxon>Streptophyta</taxon>
        <taxon>Embryophyta</taxon>
        <taxon>Tracheophyta</taxon>
        <taxon>Spermatophyta</taxon>
        <taxon>Magnoliopsida</taxon>
        <taxon>Proteales</taxon>
        <taxon>Nelumbonaceae</taxon>
        <taxon>Nelumbo</taxon>
    </lineage>
</organism>
<reference evidence="1 2" key="1">
    <citation type="journal article" date="2020" name="Mol. Biol. Evol.">
        <title>Distinct Expression and Methylation Patterns for Genes with Different Fates following a Single Whole-Genome Duplication in Flowering Plants.</title>
        <authorList>
            <person name="Shi T."/>
            <person name="Rahmani R.S."/>
            <person name="Gugger P.F."/>
            <person name="Wang M."/>
            <person name="Li H."/>
            <person name="Zhang Y."/>
            <person name="Li Z."/>
            <person name="Wang Q."/>
            <person name="Van de Peer Y."/>
            <person name="Marchal K."/>
            <person name="Chen J."/>
        </authorList>
    </citation>
    <scope>NUCLEOTIDE SEQUENCE [LARGE SCALE GENOMIC DNA]</scope>
    <source>
        <tissue evidence="1">Leaf</tissue>
    </source>
</reference>
<evidence type="ECO:0000313" key="1">
    <source>
        <dbReference type="EMBL" id="DAD42832.1"/>
    </source>
</evidence>
<evidence type="ECO:0000313" key="2">
    <source>
        <dbReference type="Proteomes" id="UP000607653"/>
    </source>
</evidence>
<comment type="caution">
    <text evidence="1">The sequence shown here is derived from an EMBL/GenBank/DDBJ whole genome shotgun (WGS) entry which is preliminary data.</text>
</comment>
<dbReference type="EMBL" id="DUZY01000006">
    <property type="protein sequence ID" value="DAD42832.1"/>
    <property type="molecule type" value="Genomic_DNA"/>
</dbReference>
<name>A0A822ZCG6_NELNU</name>
<keyword evidence="2" id="KW-1185">Reference proteome</keyword>
<gene>
    <name evidence="1" type="ORF">HUJ06_001062</name>
</gene>
<accession>A0A822ZCG6</accession>
<sequence>METMEVYFTDLCVLIKGISNLNQLQLRTLQSRKAEAKWHTCMSISCRKTDCWVVSIISITGRKSRKISSLQATALQA</sequence>
<dbReference type="Proteomes" id="UP000607653">
    <property type="component" value="Unassembled WGS sequence"/>
</dbReference>
<dbReference type="AlphaFoldDB" id="A0A822ZCG6"/>
<proteinExistence type="predicted"/>